<dbReference type="Proteomes" id="UP001295684">
    <property type="component" value="Unassembled WGS sequence"/>
</dbReference>
<evidence type="ECO:0000313" key="3">
    <source>
        <dbReference type="Proteomes" id="UP001295684"/>
    </source>
</evidence>
<feature type="compositionally biased region" description="Polar residues" evidence="1">
    <location>
        <begin position="322"/>
        <end position="333"/>
    </location>
</feature>
<evidence type="ECO:0000256" key="1">
    <source>
        <dbReference type="SAM" id="MobiDB-lite"/>
    </source>
</evidence>
<evidence type="ECO:0000313" key="2">
    <source>
        <dbReference type="EMBL" id="CAI2385323.1"/>
    </source>
</evidence>
<feature type="region of interest" description="Disordered" evidence="1">
    <location>
        <begin position="311"/>
        <end position="333"/>
    </location>
</feature>
<feature type="region of interest" description="Disordered" evidence="1">
    <location>
        <begin position="350"/>
        <end position="373"/>
    </location>
</feature>
<feature type="compositionally biased region" description="Basic residues" evidence="1">
    <location>
        <begin position="362"/>
        <end position="373"/>
    </location>
</feature>
<dbReference type="AlphaFoldDB" id="A0AAD1Y5Z6"/>
<protein>
    <submittedName>
        <fullName evidence="2">Uncharacterized protein</fullName>
    </submittedName>
</protein>
<gene>
    <name evidence="2" type="ORF">ECRASSUSDP1_LOCUS26879</name>
</gene>
<accession>A0AAD1Y5Z6</accession>
<reference evidence="2" key="1">
    <citation type="submission" date="2023-07" db="EMBL/GenBank/DDBJ databases">
        <authorList>
            <consortium name="AG Swart"/>
            <person name="Singh M."/>
            <person name="Singh A."/>
            <person name="Seah K."/>
            <person name="Emmerich C."/>
        </authorList>
    </citation>
    <scope>NUCLEOTIDE SEQUENCE</scope>
    <source>
        <strain evidence="2">DP1</strain>
    </source>
</reference>
<dbReference type="EMBL" id="CAMPGE010027712">
    <property type="protein sequence ID" value="CAI2385323.1"/>
    <property type="molecule type" value="Genomic_DNA"/>
</dbReference>
<proteinExistence type="predicted"/>
<keyword evidence="3" id="KW-1185">Reference proteome</keyword>
<feature type="region of interest" description="Disordered" evidence="1">
    <location>
        <begin position="111"/>
        <end position="130"/>
    </location>
</feature>
<organism evidence="2 3">
    <name type="scientific">Euplotes crassus</name>
    <dbReference type="NCBI Taxonomy" id="5936"/>
    <lineage>
        <taxon>Eukaryota</taxon>
        <taxon>Sar</taxon>
        <taxon>Alveolata</taxon>
        <taxon>Ciliophora</taxon>
        <taxon>Intramacronucleata</taxon>
        <taxon>Spirotrichea</taxon>
        <taxon>Hypotrichia</taxon>
        <taxon>Euplotida</taxon>
        <taxon>Euplotidae</taxon>
        <taxon>Moneuplotes</taxon>
    </lineage>
</organism>
<name>A0AAD1Y5Z6_EUPCR</name>
<comment type="caution">
    <text evidence="2">The sequence shown here is derived from an EMBL/GenBank/DDBJ whole genome shotgun (WGS) entry which is preliminary data.</text>
</comment>
<sequence>MNTNQKNSFLPDIHQTPLNIAEWSSTKKYGRHFPKDFFYSEDDITQFRKEVHQSDHKKSNKGFNILASKYHRKIMSPSPKNMKINKLSMRNNSTPAKLCLFQSETKAKLQKSTFSTKSTPKAHIPSKSEIKNGINNLGENSIHNLQSPMRSKLKPLDRVEMEDSLDSNHLSIPLIRGNMKNSKSSFANIRTPLKGLQRPSSLIRNSCSKNPFCSDLLSEGLAPSLHQLSTLKSRCKDRNDLNLIFPIDDKENINKDNVDPTPSFSGISGFDATFNKKSNILKPMKDSFSQMTLERSKVNTEETKANQTNYLSSDCNKDINEPSLNSHNTSKLSSDQSVCSFSDLGVSKHIVQGSHSDNQHESKKRSKKLKLSRKNIKYNIKNSGSTINLKGKFLDKEEIGQVALGGRKKGVFDGTKRMVLIHQTEPEKANSHRG</sequence>